<feature type="chain" id="PRO_5013031530" evidence="1">
    <location>
        <begin position="33"/>
        <end position="336"/>
    </location>
</feature>
<dbReference type="PANTHER" id="PTHR30535">
    <property type="entry name" value="VITAMIN B12-BINDING PROTEIN"/>
    <property type="match status" value="1"/>
</dbReference>
<dbReference type="InterPro" id="IPR002491">
    <property type="entry name" value="ABC_transptr_periplasmic_BD"/>
</dbReference>
<reference evidence="3 4" key="1">
    <citation type="submission" date="2016-12" db="EMBL/GenBank/DDBJ databases">
        <authorList>
            <person name="Song W.-J."/>
            <person name="Kurnit D.M."/>
        </authorList>
    </citation>
    <scope>NUCLEOTIDE SEQUENCE [LARGE SCALE GENOMIC DNA]</scope>
    <source>
        <strain evidence="3">BCM-300</strain>
    </source>
</reference>
<dbReference type="PANTHER" id="PTHR30535:SF33">
    <property type="entry name" value="PERIPLASMIC BINDING PROTEIN"/>
    <property type="match status" value="1"/>
</dbReference>
<dbReference type="EMBL" id="LT837687">
    <property type="protein sequence ID" value="SMA53559.1"/>
    <property type="molecule type" value="Genomic_DNA"/>
</dbReference>
<dbReference type="Proteomes" id="UP000198366">
    <property type="component" value="Chromosome I"/>
</dbReference>
<evidence type="ECO:0000313" key="4">
    <source>
        <dbReference type="Proteomes" id="UP000198366"/>
    </source>
</evidence>
<protein>
    <submittedName>
        <fullName evidence="3">Iron(III) ABC transporter periplasmic iron-binding protein (CeuE)</fullName>
    </submittedName>
</protein>
<dbReference type="RefSeq" id="WP_089087350.1">
    <property type="nucleotide sequence ID" value="NZ_LT635456.1"/>
</dbReference>
<dbReference type="CDD" id="cd01141">
    <property type="entry name" value="TroA_d"/>
    <property type="match status" value="1"/>
</dbReference>
<evidence type="ECO:0000259" key="2">
    <source>
        <dbReference type="PROSITE" id="PS50983"/>
    </source>
</evidence>
<evidence type="ECO:0000313" key="3">
    <source>
        <dbReference type="EMBL" id="SMA53559.1"/>
    </source>
</evidence>
<proteinExistence type="predicted"/>
<dbReference type="AlphaFoldDB" id="A0A238GXA7"/>
<accession>A0A238GXA7</accession>
<dbReference type="PROSITE" id="PS50983">
    <property type="entry name" value="FE_B12_PBP"/>
    <property type="match status" value="1"/>
</dbReference>
<evidence type="ECO:0000256" key="1">
    <source>
        <dbReference type="SAM" id="SignalP"/>
    </source>
</evidence>
<gene>
    <name evidence="3" type="ORF">BCM300_01601</name>
</gene>
<dbReference type="SUPFAM" id="SSF53807">
    <property type="entry name" value="Helical backbone' metal receptor"/>
    <property type="match status" value="1"/>
</dbReference>
<feature type="signal peptide" evidence="1">
    <location>
        <begin position="1"/>
        <end position="32"/>
    </location>
</feature>
<dbReference type="Pfam" id="PF01497">
    <property type="entry name" value="Peripla_BP_2"/>
    <property type="match status" value="1"/>
</dbReference>
<name>A0A238GXA7_HELPX</name>
<dbReference type="InterPro" id="IPR050902">
    <property type="entry name" value="ABC_Transporter_SBP"/>
</dbReference>
<dbReference type="Gene3D" id="3.40.50.1980">
    <property type="entry name" value="Nitrogenase molybdenum iron protein domain"/>
    <property type="match status" value="2"/>
</dbReference>
<organism evidence="3 4">
    <name type="scientific">Helicobacter pylori</name>
    <name type="common">Campylobacter pylori</name>
    <dbReference type="NCBI Taxonomy" id="210"/>
    <lineage>
        <taxon>Bacteria</taxon>
        <taxon>Pseudomonadati</taxon>
        <taxon>Campylobacterota</taxon>
        <taxon>Epsilonproteobacteria</taxon>
        <taxon>Campylobacterales</taxon>
        <taxon>Helicobacteraceae</taxon>
        <taxon>Helicobacter</taxon>
    </lineage>
</organism>
<feature type="domain" description="Fe/B12 periplasmic-binding" evidence="2">
    <location>
        <begin position="51"/>
        <end position="310"/>
    </location>
</feature>
<keyword evidence="1" id="KW-0732">Signal</keyword>
<sequence length="336" mass="37651">MLIARFKKALISYSLGALVVSSLWLNVCNASAQEVKVKDYFGEQTIKLPISKIAYIGSYVEVPAMFNVWDRVVGVSDYAFKDDIVKATLKGEDLKQVKHMSTDHTAALNVELLKKLSPDLVVTFVGNPKAVEHAKKFGISFLSFQETTIAEAMQAMQAQATVLEIDASKKFAKMQKTLDFIAERLKNVKKKKGVELFHKANKISGHQAISSDILEKGGIDNFGLKYVKFGRADISVEKIVKENPEIIFIWWVSPLTPEDVLNNPKFSTIKAIKNKQVYKLPTMDIGGPRAPLISLYIALKAHPEAFRGVDINAIVKDYYKVVFDLNDAEIEPFLWH</sequence>